<comment type="caution">
    <text evidence="2">The sequence shown here is derived from an EMBL/GenBank/DDBJ whole genome shotgun (WGS) entry which is preliminary data.</text>
</comment>
<dbReference type="Proteomes" id="UP001605036">
    <property type="component" value="Unassembled WGS sequence"/>
</dbReference>
<keyword evidence="1" id="KW-0812">Transmembrane</keyword>
<reference evidence="2 3" key="1">
    <citation type="submission" date="2024-09" db="EMBL/GenBank/DDBJ databases">
        <title>Chromosome-scale assembly of Riccia fluitans.</title>
        <authorList>
            <person name="Paukszto L."/>
            <person name="Sawicki J."/>
            <person name="Karawczyk K."/>
            <person name="Piernik-Szablinska J."/>
            <person name="Szczecinska M."/>
            <person name="Mazdziarz M."/>
        </authorList>
    </citation>
    <scope>NUCLEOTIDE SEQUENCE [LARGE SCALE GENOMIC DNA]</scope>
    <source>
        <strain evidence="2">Rf_01</strain>
        <tissue evidence="2">Aerial parts of the thallus</tissue>
    </source>
</reference>
<evidence type="ECO:0000256" key="1">
    <source>
        <dbReference type="SAM" id="Phobius"/>
    </source>
</evidence>
<keyword evidence="1" id="KW-0472">Membrane</keyword>
<feature type="transmembrane region" description="Helical" evidence="1">
    <location>
        <begin position="47"/>
        <end position="68"/>
    </location>
</feature>
<evidence type="ECO:0000313" key="3">
    <source>
        <dbReference type="Proteomes" id="UP001605036"/>
    </source>
</evidence>
<keyword evidence="3" id="KW-1185">Reference proteome</keyword>
<dbReference type="EMBL" id="JBHFFA010000004">
    <property type="protein sequence ID" value="KAL2632442.1"/>
    <property type="molecule type" value="Genomic_DNA"/>
</dbReference>
<keyword evidence="1" id="KW-1133">Transmembrane helix</keyword>
<sequence>MVMEDLAGDDESHHYHLLVLVNTNQLVLDTMITLAQIPMIPNLQHIVIGWILGYYLYGVIALSVRVWWRRWRERVSNIGACGEHMGHLPNHQR</sequence>
<gene>
    <name evidence="2" type="ORF">R1flu_017128</name>
</gene>
<protein>
    <submittedName>
        <fullName evidence="2">Uncharacterized protein</fullName>
    </submittedName>
</protein>
<name>A0ABD1YRT9_9MARC</name>
<accession>A0ABD1YRT9</accession>
<evidence type="ECO:0000313" key="2">
    <source>
        <dbReference type="EMBL" id="KAL2632442.1"/>
    </source>
</evidence>
<proteinExistence type="predicted"/>
<organism evidence="2 3">
    <name type="scientific">Riccia fluitans</name>
    <dbReference type="NCBI Taxonomy" id="41844"/>
    <lineage>
        <taxon>Eukaryota</taxon>
        <taxon>Viridiplantae</taxon>
        <taxon>Streptophyta</taxon>
        <taxon>Embryophyta</taxon>
        <taxon>Marchantiophyta</taxon>
        <taxon>Marchantiopsida</taxon>
        <taxon>Marchantiidae</taxon>
        <taxon>Marchantiales</taxon>
        <taxon>Ricciaceae</taxon>
        <taxon>Riccia</taxon>
    </lineage>
</organism>
<dbReference type="AlphaFoldDB" id="A0ABD1YRT9"/>